<dbReference type="CDD" id="cd00130">
    <property type="entry name" value="PAS"/>
    <property type="match status" value="1"/>
</dbReference>
<dbReference type="SMART" id="SM00086">
    <property type="entry name" value="PAC"/>
    <property type="match status" value="1"/>
</dbReference>
<feature type="domain" description="PAS" evidence="6">
    <location>
        <begin position="15"/>
        <end position="83"/>
    </location>
</feature>
<dbReference type="RefSeq" id="WP_052501001.1">
    <property type="nucleotide sequence ID" value="NZ_FZPF01000011.1"/>
</dbReference>
<feature type="domain" description="Histidine kinase" evidence="5">
    <location>
        <begin position="147"/>
        <end position="343"/>
    </location>
</feature>
<dbReference type="Pfam" id="PF07568">
    <property type="entry name" value="HisKA_2"/>
    <property type="match status" value="1"/>
</dbReference>
<keyword evidence="1" id="KW-0285">Flavoprotein</keyword>
<dbReference type="InterPro" id="IPR005467">
    <property type="entry name" value="His_kinase_dom"/>
</dbReference>
<dbReference type="Pfam" id="PF13426">
    <property type="entry name" value="PAS_9"/>
    <property type="match status" value="1"/>
</dbReference>
<dbReference type="AlphaFoldDB" id="A0A0D1CKD9"/>
<evidence type="ECO:0000256" key="2">
    <source>
        <dbReference type="ARBA" id="ARBA00022643"/>
    </source>
</evidence>
<dbReference type="PROSITE" id="PS50109">
    <property type="entry name" value="HIS_KIN"/>
    <property type="match status" value="1"/>
</dbReference>
<dbReference type="PROSITE" id="PS50112">
    <property type="entry name" value="PAS"/>
    <property type="match status" value="1"/>
</dbReference>
<dbReference type="SUPFAM" id="SSF55874">
    <property type="entry name" value="ATPase domain of HSP90 chaperone/DNA topoisomerase II/histidine kinase"/>
    <property type="match status" value="1"/>
</dbReference>
<dbReference type="Pfam" id="PF02518">
    <property type="entry name" value="HATPase_c"/>
    <property type="match status" value="1"/>
</dbReference>
<reference evidence="7 8" key="1">
    <citation type="submission" date="2015-02" db="EMBL/GenBank/DDBJ databases">
        <title>Genome Sequence of Jannaschia aquimarina DSM28248, a member of the Roseobacter clade.</title>
        <authorList>
            <person name="Voget S."/>
            <person name="Daniel R."/>
        </authorList>
    </citation>
    <scope>NUCLEOTIDE SEQUENCE [LARGE SCALE GENOMIC DNA]</scope>
    <source>
        <strain evidence="7 8">GSW-M26</strain>
    </source>
</reference>
<dbReference type="PATRIC" id="fig|935700.4.peg.3137"/>
<dbReference type="Gene3D" id="3.30.450.20">
    <property type="entry name" value="PAS domain"/>
    <property type="match status" value="1"/>
</dbReference>
<gene>
    <name evidence="7" type="ORF">jaqu_30350</name>
</gene>
<keyword evidence="7" id="KW-0808">Transferase</keyword>
<comment type="caution">
    <text evidence="7">The sequence shown here is derived from an EMBL/GenBank/DDBJ whole genome shotgun (WGS) entry which is preliminary data.</text>
</comment>
<dbReference type="PANTHER" id="PTHR47429:SF2">
    <property type="entry name" value="PROTEIN TWIN LOV 1"/>
    <property type="match status" value="1"/>
</dbReference>
<dbReference type="InterPro" id="IPR035965">
    <property type="entry name" value="PAS-like_dom_sf"/>
</dbReference>
<keyword evidence="3" id="KW-0157">Chromophore</keyword>
<keyword evidence="8" id="KW-1185">Reference proteome</keyword>
<dbReference type="GO" id="GO:0004673">
    <property type="term" value="F:protein histidine kinase activity"/>
    <property type="evidence" value="ECO:0007669"/>
    <property type="project" value="UniProtKB-EC"/>
</dbReference>
<dbReference type="Gene3D" id="3.30.565.10">
    <property type="entry name" value="Histidine kinase-like ATPase, C-terminal domain"/>
    <property type="match status" value="1"/>
</dbReference>
<dbReference type="SUPFAM" id="SSF55785">
    <property type="entry name" value="PYP-like sensor domain (PAS domain)"/>
    <property type="match status" value="1"/>
</dbReference>
<organism evidence="7 8">
    <name type="scientific">Jannaschia aquimarina</name>
    <dbReference type="NCBI Taxonomy" id="935700"/>
    <lineage>
        <taxon>Bacteria</taxon>
        <taxon>Pseudomonadati</taxon>
        <taxon>Pseudomonadota</taxon>
        <taxon>Alphaproteobacteria</taxon>
        <taxon>Rhodobacterales</taxon>
        <taxon>Roseobacteraceae</taxon>
        <taxon>Jannaschia</taxon>
    </lineage>
</organism>
<dbReference type="InterPro" id="IPR000014">
    <property type="entry name" value="PAS"/>
</dbReference>
<dbReference type="InterPro" id="IPR011495">
    <property type="entry name" value="Sig_transdc_His_kin_sub2_dim/P"/>
</dbReference>
<dbReference type="PANTHER" id="PTHR47429">
    <property type="entry name" value="PROTEIN TWIN LOV 1"/>
    <property type="match status" value="1"/>
</dbReference>
<feature type="region of interest" description="Disordered" evidence="4">
    <location>
        <begin position="348"/>
        <end position="373"/>
    </location>
</feature>
<evidence type="ECO:0000313" key="8">
    <source>
        <dbReference type="Proteomes" id="UP000032232"/>
    </source>
</evidence>
<dbReference type="InterPro" id="IPR036890">
    <property type="entry name" value="HATPase_C_sf"/>
</dbReference>
<dbReference type="EMBL" id="JYFE01000055">
    <property type="protein sequence ID" value="KIT15212.1"/>
    <property type="molecule type" value="Genomic_DNA"/>
</dbReference>
<sequence>MRDQDASNLYLEAGKHMLADLPLSMVLTDPNRPDNPIVYVNRAFEQTTGYAASHAVGRNCRFLQADDRDQDAVRKLREAVAAQKPTTVILRNYRSDGEQFLNRLMIAPVTDEEGQLFAFVGIQVVITESGADSGSPEASDFTDTLREMQHRVKNHLQMVASMIRLQSTSDAPPEAAFKLLSRRVESLAALYDEFARPPTGSRGGAYDVVSAGAYVGRVASTVAALDGRSGIRLTVDTDPVHMDSSRAASLGLLVSEVLSNAMQHGFDDRAEGLVEVRLKQAGGDRVRLTVTDDGCGLGDSDWPNSGGMGARIVRGLAGQLGGDLNVATGAGGTTVTLDIVNETRTSLDTDGDRMITGDGQSDPQRALDDESDR</sequence>
<dbReference type="InterPro" id="IPR001610">
    <property type="entry name" value="PAC"/>
</dbReference>
<proteinExistence type="predicted"/>
<evidence type="ECO:0000256" key="1">
    <source>
        <dbReference type="ARBA" id="ARBA00022630"/>
    </source>
</evidence>
<evidence type="ECO:0000313" key="7">
    <source>
        <dbReference type="EMBL" id="KIT15212.1"/>
    </source>
</evidence>
<evidence type="ECO:0000259" key="6">
    <source>
        <dbReference type="PROSITE" id="PS50112"/>
    </source>
</evidence>
<evidence type="ECO:0000259" key="5">
    <source>
        <dbReference type="PROSITE" id="PS50109"/>
    </source>
</evidence>
<dbReference type="Proteomes" id="UP000032232">
    <property type="component" value="Unassembled WGS sequence"/>
</dbReference>
<dbReference type="EC" id="2.7.13.3" evidence="7"/>
<accession>A0A0D1CKD9</accession>
<name>A0A0D1CKD9_9RHOB</name>
<keyword evidence="7" id="KW-0418">Kinase</keyword>
<dbReference type="SMART" id="SM00387">
    <property type="entry name" value="HATPase_c"/>
    <property type="match status" value="1"/>
</dbReference>
<dbReference type="NCBIfam" id="TIGR00229">
    <property type="entry name" value="sensory_box"/>
    <property type="match status" value="1"/>
</dbReference>
<dbReference type="STRING" id="935700.jaqu_30350"/>
<keyword evidence="2" id="KW-0288">FMN</keyword>
<evidence type="ECO:0000256" key="4">
    <source>
        <dbReference type="SAM" id="MobiDB-lite"/>
    </source>
</evidence>
<evidence type="ECO:0000256" key="3">
    <source>
        <dbReference type="ARBA" id="ARBA00022991"/>
    </source>
</evidence>
<dbReference type="InterPro" id="IPR003594">
    <property type="entry name" value="HATPase_dom"/>
</dbReference>
<protein>
    <submittedName>
        <fullName evidence="7">Blue-light-activated histidine kinase 2</fullName>
        <ecNumber evidence="7">2.7.13.3</ecNumber>
    </submittedName>
</protein>